<proteinExistence type="predicted"/>
<sequence length="38" mass="4166">MRLETFGLAICVPLVSKCSPFLNSEVYTGEIAIQNPHS</sequence>
<reference evidence="1" key="2">
    <citation type="journal article" date="2015" name="Data Brief">
        <title>Shoot transcriptome of the giant reed, Arundo donax.</title>
        <authorList>
            <person name="Barrero R.A."/>
            <person name="Guerrero F.D."/>
            <person name="Moolhuijzen P."/>
            <person name="Goolsby J.A."/>
            <person name="Tidwell J."/>
            <person name="Bellgard S.E."/>
            <person name="Bellgard M.I."/>
        </authorList>
    </citation>
    <scope>NUCLEOTIDE SEQUENCE</scope>
    <source>
        <tissue evidence="1">Shoot tissue taken approximately 20 cm above the soil surface</tissue>
    </source>
</reference>
<dbReference type="AlphaFoldDB" id="A0A0A9GHB9"/>
<dbReference type="EMBL" id="GBRH01175067">
    <property type="protein sequence ID" value="JAE22829.1"/>
    <property type="molecule type" value="Transcribed_RNA"/>
</dbReference>
<protein>
    <submittedName>
        <fullName evidence="1">Uncharacterized protein</fullName>
    </submittedName>
</protein>
<reference evidence="1" key="1">
    <citation type="submission" date="2014-09" db="EMBL/GenBank/DDBJ databases">
        <authorList>
            <person name="Magalhaes I.L.F."/>
            <person name="Oliveira U."/>
            <person name="Santos F.R."/>
            <person name="Vidigal T.H.D.A."/>
            <person name="Brescovit A.D."/>
            <person name="Santos A.J."/>
        </authorList>
    </citation>
    <scope>NUCLEOTIDE SEQUENCE</scope>
    <source>
        <tissue evidence="1">Shoot tissue taken approximately 20 cm above the soil surface</tissue>
    </source>
</reference>
<name>A0A0A9GHB9_ARUDO</name>
<accession>A0A0A9GHB9</accession>
<evidence type="ECO:0000313" key="1">
    <source>
        <dbReference type="EMBL" id="JAE22829.1"/>
    </source>
</evidence>
<organism evidence="1">
    <name type="scientific">Arundo donax</name>
    <name type="common">Giant reed</name>
    <name type="synonym">Donax arundinaceus</name>
    <dbReference type="NCBI Taxonomy" id="35708"/>
    <lineage>
        <taxon>Eukaryota</taxon>
        <taxon>Viridiplantae</taxon>
        <taxon>Streptophyta</taxon>
        <taxon>Embryophyta</taxon>
        <taxon>Tracheophyta</taxon>
        <taxon>Spermatophyta</taxon>
        <taxon>Magnoliopsida</taxon>
        <taxon>Liliopsida</taxon>
        <taxon>Poales</taxon>
        <taxon>Poaceae</taxon>
        <taxon>PACMAD clade</taxon>
        <taxon>Arundinoideae</taxon>
        <taxon>Arundineae</taxon>
        <taxon>Arundo</taxon>
    </lineage>
</organism>